<evidence type="ECO:0000256" key="9">
    <source>
        <dbReference type="SAM" id="MobiDB-lite"/>
    </source>
</evidence>
<evidence type="ECO:0000256" key="1">
    <source>
        <dbReference type="ARBA" id="ARBA00004123"/>
    </source>
</evidence>
<protein>
    <recommendedName>
        <fullName evidence="10">HRDC domain-containing protein</fullName>
    </recommendedName>
</protein>
<dbReference type="GO" id="GO:0071037">
    <property type="term" value="P:nuclear polyadenylation-dependent snRNA catabolic process"/>
    <property type="evidence" value="ECO:0007669"/>
    <property type="project" value="TreeGrafter"/>
</dbReference>
<organism evidence="11 12">
    <name type="scientific">Cymbomonas tetramitiformis</name>
    <dbReference type="NCBI Taxonomy" id="36881"/>
    <lineage>
        <taxon>Eukaryota</taxon>
        <taxon>Viridiplantae</taxon>
        <taxon>Chlorophyta</taxon>
        <taxon>Pyramimonadophyceae</taxon>
        <taxon>Pyramimonadales</taxon>
        <taxon>Pyramimonadaceae</taxon>
        <taxon>Cymbomonas</taxon>
    </lineage>
</organism>
<keyword evidence="5" id="KW-0271">Exosome</keyword>
<feature type="region of interest" description="Disordered" evidence="9">
    <location>
        <begin position="805"/>
        <end position="947"/>
    </location>
</feature>
<evidence type="ECO:0000256" key="7">
    <source>
        <dbReference type="ARBA" id="ARBA00023242"/>
    </source>
</evidence>
<dbReference type="GO" id="GO:0071051">
    <property type="term" value="P:poly(A)-dependent snoRNA 3'-end processing"/>
    <property type="evidence" value="ECO:0007669"/>
    <property type="project" value="TreeGrafter"/>
</dbReference>
<comment type="similarity">
    <text evidence="8">Belongs to the exosome component 10/RRP6 family.</text>
</comment>
<evidence type="ECO:0000256" key="2">
    <source>
        <dbReference type="ARBA" id="ARBA00022552"/>
    </source>
</evidence>
<feature type="region of interest" description="Disordered" evidence="9">
    <location>
        <begin position="105"/>
        <end position="160"/>
    </location>
</feature>
<dbReference type="SMART" id="SM00474">
    <property type="entry name" value="35EXOc"/>
    <property type="match status" value="1"/>
</dbReference>
<dbReference type="Gene3D" id="1.10.150.80">
    <property type="entry name" value="HRDC domain"/>
    <property type="match status" value="1"/>
</dbReference>
<dbReference type="Proteomes" id="UP001190700">
    <property type="component" value="Unassembled WGS sequence"/>
</dbReference>
<keyword evidence="12" id="KW-1185">Reference proteome</keyword>
<reference evidence="11 12" key="1">
    <citation type="journal article" date="2015" name="Genome Biol. Evol.">
        <title>Comparative Genomics of a Bacterivorous Green Alga Reveals Evolutionary Causalities and Consequences of Phago-Mixotrophic Mode of Nutrition.</title>
        <authorList>
            <person name="Burns J.A."/>
            <person name="Paasch A."/>
            <person name="Narechania A."/>
            <person name="Kim E."/>
        </authorList>
    </citation>
    <scope>NUCLEOTIDE SEQUENCE [LARGE SCALE GENOMIC DNA]</scope>
    <source>
        <strain evidence="11 12">PLY_AMNH</strain>
    </source>
</reference>
<dbReference type="InterPro" id="IPR002121">
    <property type="entry name" value="HRDC_dom"/>
</dbReference>
<accession>A0AAE0EWR2</accession>
<keyword evidence="6" id="KW-0269">Exonuclease</keyword>
<dbReference type="SUPFAM" id="SSF53098">
    <property type="entry name" value="Ribonuclease H-like"/>
    <property type="match status" value="1"/>
</dbReference>
<feature type="compositionally biased region" description="Polar residues" evidence="9">
    <location>
        <begin position="116"/>
        <end position="126"/>
    </location>
</feature>
<dbReference type="PANTHER" id="PTHR12124">
    <property type="entry name" value="POLYMYOSITIS/SCLERODERMA AUTOANTIGEN-RELATED"/>
    <property type="match status" value="1"/>
</dbReference>
<dbReference type="PANTHER" id="PTHR12124:SF47">
    <property type="entry name" value="EXOSOME COMPONENT 10"/>
    <property type="match status" value="1"/>
</dbReference>
<dbReference type="InterPro" id="IPR036397">
    <property type="entry name" value="RNaseH_sf"/>
</dbReference>
<dbReference type="InterPro" id="IPR012588">
    <property type="entry name" value="Exosome-assoc_fac_Rrp6_N"/>
</dbReference>
<feature type="region of interest" description="Disordered" evidence="9">
    <location>
        <begin position="534"/>
        <end position="604"/>
    </location>
</feature>
<dbReference type="GO" id="GO:0000175">
    <property type="term" value="F:3'-5'-RNA exonuclease activity"/>
    <property type="evidence" value="ECO:0007669"/>
    <property type="project" value="InterPro"/>
</dbReference>
<evidence type="ECO:0000256" key="8">
    <source>
        <dbReference type="ARBA" id="ARBA00043957"/>
    </source>
</evidence>
<evidence type="ECO:0000256" key="5">
    <source>
        <dbReference type="ARBA" id="ARBA00022835"/>
    </source>
</evidence>
<dbReference type="GO" id="GO:0003727">
    <property type="term" value="F:single-stranded RNA binding"/>
    <property type="evidence" value="ECO:0007669"/>
    <property type="project" value="TreeGrafter"/>
</dbReference>
<dbReference type="Pfam" id="PF08066">
    <property type="entry name" value="PMC2NT"/>
    <property type="match status" value="1"/>
</dbReference>
<dbReference type="InterPro" id="IPR049559">
    <property type="entry name" value="Rrp6p-like_exo"/>
</dbReference>
<dbReference type="EMBL" id="LGRX02033315">
    <property type="protein sequence ID" value="KAK3241780.1"/>
    <property type="molecule type" value="Genomic_DNA"/>
</dbReference>
<dbReference type="SUPFAM" id="SSF47819">
    <property type="entry name" value="HRDC-like"/>
    <property type="match status" value="1"/>
</dbReference>
<comment type="subcellular location">
    <subcellularLocation>
        <location evidence="1">Nucleus</location>
    </subcellularLocation>
</comment>
<feature type="compositionally biased region" description="Low complexity" evidence="9">
    <location>
        <begin position="814"/>
        <end position="827"/>
    </location>
</feature>
<dbReference type="GO" id="GO:0071044">
    <property type="term" value="P:histone mRNA catabolic process"/>
    <property type="evidence" value="ECO:0007669"/>
    <property type="project" value="TreeGrafter"/>
</dbReference>
<keyword evidence="3" id="KW-0540">Nuclease</keyword>
<dbReference type="InterPro" id="IPR012337">
    <property type="entry name" value="RNaseH-like_sf"/>
</dbReference>
<dbReference type="Gene3D" id="3.30.420.10">
    <property type="entry name" value="Ribonuclease H-like superfamily/Ribonuclease H"/>
    <property type="match status" value="1"/>
</dbReference>
<dbReference type="GO" id="GO:0005730">
    <property type="term" value="C:nucleolus"/>
    <property type="evidence" value="ECO:0007669"/>
    <property type="project" value="TreeGrafter"/>
</dbReference>
<dbReference type="GO" id="GO:0071035">
    <property type="term" value="P:nuclear polyadenylation-dependent rRNA catabolic process"/>
    <property type="evidence" value="ECO:0007669"/>
    <property type="project" value="TreeGrafter"/>
</dbReference>
<sequence>MDSTISVEANESTSDILKSVPRSVLPAADAAAKSKLPTSTDYYFYKNFKDFSRPLATIQDRITSLLAKFEGYDADEPPEDVEETFQVVSELVDTQLDLADASLEAHERPTAEPTAQKRSSTLTSGLRQGKIPEHVASCPRPQEKFDPPPDNSNNAFQLPPPVGGDKEWLLTSTSRAHCAIEQHAKRMGLVGVHPLAAQLTALSYSEDQLAAPETPQLPRELESTPLTWVDTPLLLDKLAATLRDEAEIAVDLESHHYRSFQGFTCLMQISTRQEDFLVDVIALRAELRDALGATFQNPAVTKVMHGADSDVVWLQRDFGIYVVNMFDTGQAARALEYPYCGLAFVLQHLCAVKTDKRYQLADWRVRPLSEEMMHYARTDTHHLLYIYDRMRDLLGERAKEGKPGIQVVLNRSRDICMRTYEKELLTETSYLDFYKKCDVKLTEEQLAVLAGLFSWRDKTSRRLDESTGYVMSKAVMLRLVERSPLPCAVSEVAALCRGAAPIVELCVHEVIEAIRQSREQHALAVPLPAAPPCPSVHTRLSSEELQTAQEGSTKDAQSKALASAAPSAPEASPPASAGEGDGAGSGEVKPAALGADVEPGRRKRRAVMMGQAQVAGGSVMSTLMEGSSAVVGAPSTATPVQTTSGSQIPQMPVPAVEPAMAADTPAAAGGTKRRRVMMMNTKAAGGSVLGTMVGTAAAEGTGGGVYQAVAGEPCAVEEEGQGGDTAMGALAEPVDAHMDGVLDASKCNVLAAAPESAPLPITTAVDPVDPMDGSDIEEALARAAAQRILGDIQLPHDLRPAQITEESKERCSLAKSASVDAAQSAQPPAAPPVKRANKEEMFGEFVSLRGQSETSKRLEASAPQRESLEPSGRGEQAVSLAVAYKMPNSKKRKKSAAQAEIDPSDGGTVATATGHPLDLKQKGNAKGRGGVSTPTSPAPGREASTESFDYVAAREAAPFGSGFGIFSGAGKDAKRKGGKGGKGGKDSRQNAKGKGKGWYDPEALNMPEAHHLEDSGIKPGKRSGAYVRSGNRSQCFRDPGK</sequence>
<dbReference type="InterPro" id="IPR044876">
    <property type="entry name" value="HRDC_dom_sf"/>
</dbReference>
<keyword evidence="4" id="KW-0378">Hydrolase</keyword>
<keyword evidence="2" id="KW-0698">rRNA processing</keyword>
<dbReference type="GO" id="GO:0071036">
    <property type="term" value="P:nuclear polyadenylation-dependent snoRNA catabolic process"/>
    <property type="evidence" value="ECO:0007669"/>
    <property type="project" value="TreeGrafter"/>
</dbReference>
<dbReference type="SMART" id="SM00341">
    <property type="entry name" value="HRDC"/>
    <property type="match status" value="1"/>
</dbReference>
<evidence type="ECO:0000313" key="12">
    <source>
        <dbReference type="Proteomes" id="UP001190700"/>
    </source>
</evidence>
<dbReference type="InterPro" id="IPR045092">
    <property type="entry name" value="Rrp6-like"/>
</dbReference>
<evidence type="ECO:0000256" key="4">
    <source>
        <dbReference type="ARBA" id="ARBA00022801"/>
    </source>
</evidence>
<evidence type="ECO:0000259" key="10">
    <source>
        <dbReference type="PROSITE" id="PS50967"/>
    </source>
</evidence>
<dbReference type="Pfam" id="PF00570">
    <property type="entry name" value="HRDC"/>
    <property type="match status" value="1"/>
</dbReference>
<keyword evidence="7" id="KW-0539">Nucleus</keyword>
<dbReference type="GO" id="GO:0000467">
    <property type="term" value="P:exonucleolytic trimming to generate mature 3'-end of 5.8S rRNA from tricistronic rRNA transcript (SSU-rRNA, 5.8S rRNA, LSU-rRNA)"/>
    <property type="evidence" value="ECO:0007669"/>
    <property type="project" value="InterPro"/>
</dbReference>
<dbReference type="GO" id="GO:0000166">
    <property type="term" value="F:nucleotide binding"/>
    <property type="evidence" value="ECO:0007669"/>
    <property type="project" value="InterPro"/>
</dbReference>
<dbReference type="CDD" id="cd06147">
    <property type="entry name" value="Rrp6p_like_exo"/>
    <property type="match status" value="1"/>
</dbReference>
<evidence type="ECO:0000313" key="11">
    <source>
        <dbReference type="EMBL" id="KAK3241780.1"/>
    </source>
</evidence>
<feature type="compositionally biased region" description="Low complexity" evidence="9">
    <location>
        <begin position="558"/>
        <end position="578"/>
    </location>
</feature>
<gene>
    <name evidence="11" type="ORF">CYMTET_48492</name>
</gene>
<proteinExistence type="inferred from homology"/>
<dbReference type="Pfam" id="PF01612">
    <property type="entry name" value="DNA_pol_A_exo1"/>
    <property type="match status" value="1"/>
</dbReference>
<dbReference type="GO" id="GO:0071038">
    <property type="term" value="P:TRAMP-dependent tRNA surveillance pathway"/>
    <property type="evidence" value="ECO:0007669"/>
    <property type="project" value="TreeGrafter"/>
</dbReference>
<comment type="caution">
    <text evidence="11">The sequence shown here is derived from an EMBL/GenBank/DDBJ whole genome shotgun (WGS) entry which is preliminary data.</text>
</comment>
<dbReference type="AlphaFoldDB" id="A0AAE0EWR2"/>
<feature type="region of interest" description="Disordered" evidence="9">
    <location>
        <begin position="962"/>
        <end position="1041"/>
    </location>
</feature>
<name>A0AAE0EWR2_9CHLO</name>
<evidence type="ECO:0000256" key="3">
    <source>
        <dbReference type="ARBA" id="ARBA00022722"/>
    </source>
</evidence>
<dbReference type="GO" id="GO:0071040">
    <property type="term" value="P:nuclear polyadenylation-dependent antisense transcript catabolic process"/>
    <property type="evidence" value="ECO:0007669"/>
    <property type="project" value="TreeGrafter"/>
</dbReference>
<dbReference type="GO" id="GO:0000176">
    <property type="term" value="C:nuclear exosome (RNase complex)"/>
    <property type="evidence" value="ECO:0007669"/>
    <property type="project" value="InterPro"/>
</dbReference>
<dbReference type="InterPro" id="IPR002562">
    <property type="entry name" value="3'-5'_exonuclease_dom"/>
</dbReference>
<dbReference type="PROSITE" id="PS50967">
    <property type="entry name" value="HRDC"/>
    <property type="match status" value="1"/>
</dbReference>
<feature type="domain" description="HRDC" evidence="10">
    <location>
        <begin position="442"/>
        <end position="524"/>
    </location>
</feature>
<dbReference type="InterPro" id="IPR010997">
    <property type="entry name" value="HRDC-like_sf"/>
</dbReference>
<dbReference type="GO" id="GO:0071039">
    <property type="term" value="P:nuclear polyadenylation-dependent CUT catabolic process"/>
    <property type="evidence" value="ECO:0007669"/>
    <property type="project" value="TreeGrafter"/>
</dbReference>
<evidence type="ECO:0000256" key="6">
    <source>
        <dbReference type="ARBA" id="ARBA00022839"/>
    </source>
</evidence>